<keyword evidence="5" id="KW-0479">Metal-binding</keyword>
<evidence type="ECO:0000256" key="6">
    <source>
        <dbReference type="ARBA" id="ARBA00022801"/>
    </source>
</evidence>
<dbReference type="GO" id="GO:0046872">
    <property type="term" value="F:metal ion binding"/>
    <property type="evidence" value="ECO:0007669"/>
    <property type="project" value="UniProtKB-KW"/>
</dbReference>
<keyword evidence="7" id="KW-0539">Nucleus</keyword>
<name>A0AAV1C490_OLDCO</name>
<keyword evidence="6" id="KW-0378">Hydrolase</keyword>
<protein>
    <submittedName>
        <fullName evidence="9">OLC1v1024068C1</fullName>
    </submittedName>
</protein>
<evidence type="ECO:0000256" key="4">
    <source>
        <dbReference type="ARBA" id="ARBA00022722"/>
    </source>
</evidence>
<dbReference type="InterPro" id="IPR027806">
    <property type="entry name" value="HARBI1_dom"/>
</dbReference>
<evidence type="ECO:0000256" key="3">
    <source>
        <dbReference type="ARBA" id="ARBA00006958"/>
    </source>
</evidence>
<evidence type="ECO:0000313" key="9">
    <source>
        <dbReference type="EMBL" id="CAI9089484.1"/>
    </source>
</evidence>
<sequence length="183" mass="21123">MACDHDMRFVFVYAGWEGSAHDARVLQTALSNEDITFTMPLLDKYYVVDFAYKNMPGFMAPFRGIRYHLQDFSGRGRAPKNSKEYFNHIHSSLRNVIERTFGILKRKFAFLKGPMNNYDFKKQVNFVIAICVVHNFIKELQLEDDIINEFANEDLIMDEEVGSGGNFQSEVEEVDMSTPAIVQ</sequence>
<comment type="subcellular location">
    <subcellularLocation>
        <location evidence="2">Nucleus</location>
    </subcellularLocation>
</comment>
<comment type="similarity">
    <text evidence="3">Belongs to the HARBI1 family.</text>
</comment>
<accession>A0AAV1C490</accession>
<evidence type="ECO:0000256" key="2">
    <source>
        <dbReference type="ARBA" id="ARBA00004123"/>
    </source>
</evidence>
<dbReference type="GO" id="GO:0005634">
    <property type="term" value="C:nucleus"/>
    <property type="evidence" value="ECO:0007669"/>
    <property type="project" value="UniProtKB-SubCell"/>
</dbReference>
<comment type="cofactor">
    <cofactor evidence="1">
        <name>a divalent metal cation</name>
        <dbReference type="ChEBI" id="CHEBI:60240"/>
    </cofactor>
</comment>
<dbReference type="EMBL" id="OX459118">
    <property type="protein sequence ID" value="CAI9089484.1"/>
    <property type="molecule type" value="Genomic_DNA"/>
</dbReference>
<keyword evidence="4" id="KW-0540">Nuclease</keyword>
<dbReference type="Pfam" id="PF13359">
    <property type="entry name" value="DDE_Tnp_4"/>
    <property type="match status" value="1"/>
</dbReference>
<evidence type="ECO:0000259" key="8">
    <source>
        <dbReference type="Pfam" id="PF13359"/>
    </source>
</evidence>
<gene>
    <name evidence="9" type="ORF">OLC1_LOCUS1819</name>
</gene>
<feature type="domain" description="DDE Tnp4" evidence="8">
    <location>
        <begin position="2"/>
        <end position="135"/>
    </location>
</feature>
<dbReference type="PANTHER" id="PTHR22930:SF280">
    <property type="entry name" value="OS11G0202600 PROTEIN"/>
    <property type="match status" value="1"/>
</dbReference>
<dbReference type="PANTHER" id="PTHR22930">
    <property type="match status" value="1"/>
</dbReference>
<keyword evidence="10" id="KW-1185">Reference proteome</keyword>
<organism evidence="9 10">
    <name type="scientific">Oldenlandia corymbosa var. corymbosa</name>
    <dbReference type="NCBI Taxonomy" id="529605"/>
    <lineage>
        <taxon>Eukaryota</taxon>
        <taxon>Viridiplantae</taxon>
        <taxon>Streptophyta</taxon>
        <taxon>Embryophyta</taxon>
        <taxon>Tracheophyta</taxon>
        <taxon>Spermatophyta</taxon>
        <taxon>Magnoliopsida</taxon>
        <taxon>eudicotyledons</taxon>
        <taxon>Gunneridae</taxon>
        <taxon>Pentapetalae</taxon>
        <taxon>asterids</taxon>
        <taxon>lamiids</taxon>
        <taxon>Gentianales</taxon>
        <taxon>Rubiaceae</taxon>
        <taxon>Rubioideae</taxon>
        <taxon>Spermacoceae</taxon>
        <taxon>Hedyotis-Oldenlandia complex</taxon>
        <taxon>Oldenlandia</taxon>
    </lineage>
</organism>
<evidence type="ECO:0000256" key="5">
    <source>
        <dbReference type="ARBA" id="ARBA00022723"/>
    </source>
</evidence>
<evidence type="ECO:0000256" key="7">
    <source>
        <dbReference type="ARBA" id="ARBA00023242"/>
    </source>
</evidence>
<evidence type="ECO:0000313" key="10">
    <source>
        <dbReference type="Proteomes" id="UP001161247"/>
    </source>
</evidence>
<dbReference type="Proteomes" id="UP001161247">
    <property type="component" value="Chromosome 1"/>
</dbReference>
<dbReference type="GO" id="GO:0004518">
    <property type="term" value="F:nuclease activity"/>
    <property type="evidence" value="ECO:0007669"/>
    <property type="project" value="UniProtKB-KW"/>
</dbReference>
<proteinExistence type="inferred from homology"/>
<dbReference type="GO" id="GO:0016787">
    <property type="term" value="F:hydrolase activity"/>
    <property type="evidence" value="ECO:0007669"/>
    <property type="project" value="UniProtKB-KW"/>
</dbReference>
<dbReference type="InterPro" id="IPR045249">
    <property type="entry name" value="HARBI1-like"/>
</dbReference>
<reference evidence="9" key="1">
    <citation type="submission" date="2023-03" db="EMBL/GenBank/DDBJ databases">
        <authorList>
            <person name="Julca I."/>
        </authorList>
    </citation>
    <scope>NUCLEOTIDE SEQUENCE</scope>
</reference>
<evidence type="ECO:0000256" key="1">
    <source>
        <dbReference type="ARBA" id="ARBA00001968"/>
    </source>
</evidence>
<dbReference type="AlphaFoldDB" id="A0AAV1C490"/>